<evidence type="ECO:0000313" key="4">
    <source>
        <dbReference type="EMBL" id="CAH3025470.1"/>
    </source>
</evidence>
<keyword evidence="1" id="KW-0863">Zinc-finger</keyword>
<feature type="domain" description="C2H2-type" evidence="3">
    <location>
        <begin position="844"/>
        <end position="874"/>
    </location>
</feature>
<feature type="compositionally biased region" description="Basic and acidic residues" evidence="2">
    <location>
        <begin position="154"/>
        <end position="169"/>
    </location>
</feature>
<dbReference type="EMBL" id="CALNXI010000354">
    <property type="protein sequence ID" value="CAH3025470.1"/>
    <property type="molecule type" value="Genomic_DNA"/>
</dbReference>
<evidence type="ECO:0000259" key="3">
    <source>
        <dbReference type="PROSITE" id="PS50157"/>
    </source>
</evidence>
<feature type="compositionally biased region" description="Polar residues" evidence="2">
    <location>
        <begin position="142"/>
        <end position="153"/>
    </location>
</feature>
<keyword evidence="1" id="KW-0862">Zinc</keyword>
<accession>A0ABN8MA93</accession>
<name>A0ABN8MA93_9CNID</name>
<dbReference type="InterPro" id="IPR046496">
    <property type="entry name" value="DUF6589"/>
</dbReference>
<dbReference type="InterPro" id="IPR013087">
    <property type="entry name" value="Znf_C2H2_type"/>
</dbReference>
<feature type="region of interest" description="Disordered" evidence="2">
    <location>
        <begin position="95"/>
        <end position="169"/>
    </location>
</feature>
<comment type="caution">
    <text evidence="4">The sequence shown here is derived from an EMBL/GenBank/DDBJ whole genome shotgun (WGS) entry which is preliminary data.</text>
</comment>
<keyword evidence="1" id="KW-0479">Metal-binding</keyword>
<dbReference type="Pfam" id="PF20231">
    <property type="entry name" value="DUF6589"/>
    <property type="match status" value="1"/>
</dbReference>
<dbReference type="Proteomes" id="UP001159427">
    <property type="component" value="Unassembled WGS sequence"/>
</dbReference>
<protein>
    <recommendedName>
        <fullName evidence="3">C2H2-type domain-containing protein</fullName>
    </recommendedName>
</protein>
<dbReference type="PROSITE" id="PS50157">
    <property type="entry name" value="ZINC_FINGER_C2H2_2"/>
    <property type="match status" value="1"/>
</dbReference>
<organism evidence="4 5">
    <name type="scientific">Porites evermanni</name>
    <dbReference type="NCBI Taxonomy" id="104178"/>
    <lineage>
        <taxon>Eukaryota</taxon>
        <taxon>Metazoa</taxon>
        <taxon>Cnidaria</taxon>
        <taxon>Anthozoa</taxon>
        <taxon>Hexacorallia</taxon>
        <taxon>Scleractinia</taxon>
        <taxon>Fungiina</taxon>
        <taxon>Poritidae</taxon>
        <taxon>Porites</taxon>
    </lineage>
</organism>
<evidence type="ECO:0000256" key="2">
    <source>
        <dbReference type="SAM" id="MobiDB-lite"/>
    </source>
</evidence>
<feature type="compositionally biased region" description="Polar residues" evidence="2">
    <location>
        <begin position="123"/>
        <end position="133"/>
    </location>
</feature>
<keyword evidence="5" id="KW-1185">Reference proteome</keyword>
<dbReference type="PROSITE" id="PS00028">
    <property type="entry name" value="ZINC_FINGER_C2H2_1"/>
    <property type="match status" value="1"/>
</dbReference>
<feature type="compositionally biased region" description="Polar residues" evidence="2">
    <location>
        <begin position="95"/>
        <end position="114"/>
    </location>
</feature>
<evidence type="ECO:0000256" key="1">
    <source>
        <dbReference type="PROSITE-ProRule" id="PRU00042"/>
    </source>
</evidence>
<gene>
    <name evidence="4" type="ORF">PEVE_00026178</name>
</gene>
<reference evidence="4 5" key="1">
    <citation type="submission" date="2022-05" db="EMBL/GenBank/DDBJ databases">
        <authorList>
            <consortium name="Genoscope - CEA"/>
            <person name="William W."/>
        </authorList>
    </citation>
    <scope>NUCLEOTIDE SEQUENCE [LARGE SCALE GENOMIC DNA]</scope>
</reference>
<sequence>MASDPGKFSCEICSENLRSKTGACVATVSLFSETSNKEFSNACNGKPVVFADLLRVLGIVLVQDRQRSVCKKCARKIVNCYKLFTELQQAFIDSSGWKSSEGNTETTCTLQTPQKSREENCVPQHQRSPTGITPTAKRQKSNESSRLNTTQQQESERKTSKRSLFEAKKPDDNYSAVNREITNLMNLPVEAYLPPISKVFVGYPSSSRVVERSCEDKWEGAVVKHLCLENYQAAANAALKFPPLRRELVKAVTSAVRTEVTSYSRGKSMAKYDGDPLNLKHFKTEDFLEEARERIPVTHAIVTATSKVGAKYLQNKQALALSAILNTWLPRSNFIYRNNTLLTAGCCKSEVMDLFHRLGLSSHPNTIRAQLQSAADHFDKEILAWKTHIEVNRKQLKLIEEINNSQSRSSEDVDSMDLCSIDFSRETVQKCKHFDEKTFHSCQELLPDSHVDDTDLFNVSEKLKKERLPLYRIVGDNVDLEQRARIQSHKTTNKSLHWFQIYAVKDRVTSDKPLSDHPQKSLADLQMREFLPTQDVHSSLLNDFTIIIPRILIQYLPAYKPFVKAVNFHIPHAHSAEMLQKSEVVCCSLGLEFLNSNKAAEMAEILKNIHHNFVPKTEVCNQTEVLQKVFLDGDQLTEERARNAQLANTLADTPYERLSGLETAFADWHLGKNLLMIYFQLFVKEDSAAELGTSYSSMNRNGKTNAKKGPERDYNAYKEFFDRESEAHVLAKWMNFAGINNIEDKPLKRPIPIEVEKWTVAEKSNWIHTEVKDFLSEIFLRPNDLAEMVDQLDAAHKEGFHCRSQGCLAVFPLHSSRVRHEISQHPELDVESDGDADRDSLGYYKCRSGACRQVFTTNATRKRHERVIHQEVQHSEEPDPTEDKAAESDCIYNYHNARLQCGLLFLNIIDAIKEGDGCRLIQCYKVVLLFDYKFKRTKYAYILLLLFAKIFALLPEREAELLVHNRFLNKKGKRGANIPLDLHMEHLNLVLKKLLQTMGGKITETAAQRCARSITVMNEVMDTVYEQCDKAHRSGHHGNKNSKETVQSIINDLLQGNVFQFIPGRDGYQAFKKFKSNILDIDYRDFFSWIQNHLKNWIGVYETPHNQ</sequence>
<proteinExistence type="predicted"/>
<evidence type="ECO:0000313" key="5">
    <source>
        <dbReference type="Proteomes" id="UP001159427"/>
    </source>
</evidence>
<dbReference type="SMART" id="SM00355">
    <property type="entry name" value="ZnF_C2H2"/>
    <property type="match status" value="2"/>
</dbReference>